<evidence type="ECO:0000313" key="3">
    <source>
        <dbReference type="Proteomes" id="UP000326396"/>
    </source>
</evidence>
<keyword evidence="3" id="KW-1185">Reference proteome</keyword>
<dbReference type="InterPro" id="IPR036396">
    <property type="entry name" value="Cyt_P450_sf"/>
</dbReference>
<evidence type="ECO:0000313" key="2">
    <source>
        <dbReference type="EMBL" id="KAD5317152.1"/>
    </source>
</evidence>
<dbReference type="Proteomes" id="UP000326396">
    <property type="component" value="Linkage Group LG17"/>
</dbReference>
<feature type="region of interest" description="Disordered" evidence="1">
    <location>
        <begin position="116"/>
        <end position="138"/>
    </location>
</feature>
<dbReference type="GO" id="GO:0020037">
    <property type="term" value="F:heme binding"/>
    <property type="evidence" value="ECO:0007669"/>
    <property type="project" value="InterPro"/>
</dbReference>
<feature type="compositionally biased region" description="Basic and acidic residues" evidence="1">
    <location>
        <begin position="116"/>
        <end position="130"/>
    </location>
</feature>
<dbReference type="OrthoDB" id="8062037at2759"/>
<proteinExistence type="predicted"/>
<gene>
    <name evidence="2" type="ORF">E3N88_17098</name>
</gene>
<sequence>MLSICCSITVSDYLTAQKGSRIHWIKKVKLYQVPKDNHHIIFKYGALFQRIEGLPVSSSTQVTASSSGVDFSQPTSLNYENHSTTRPLPFDSDHRFTHLPRGLVFRREKSMTHFKEDSQSGMEFAKRKSSIDSTDEDSNLESLEKSMKFKASEGLFYEQSSDNEDICPTCLDASTSIYGPVLVLVPDILYGQCNFKVCRSHHLWNEKKLLTTFAYLDSYAPLLESLSGRLGAFEALLTYRHVAMLHQFQIDNSLPNTDSEFTRLLIASLFAGQHEFYNRHVSPMQPEAHGCGNQLAETPHENVWGKRKNYDILKANIVAMSPAYANRLPHVYKDLDTYDPDRFGPGRDEAGAFSYISLVVVLVEDMVV</sequence>
<protein>
    <submittedName>
        <fullName evidence="2">Uncharacterized protein</fullName>
    </submittedName>
</protein>
<evidence type="ECO:0000256" key="1">
    <source>
        <dbReference type="SAM" id="MobiDB-lite"/>
    </source>
</evidence>
<reference evidence="2 3" key="1">
    <citation type="submission" date="2019-05" db="EMBL/GenBank/DDBJ databases">
        <title>Mikania micrantha, genome provides insights into the molecular mechanism of rapid growth.</title>
        <authorList>
            <person name="Liu B."/>
        </authorList>
    </citation>
    <scope>NUCLEOTIDE SEQUENCE [LARGE SCALE GENOMIC DNA]</scope>
    <source>
        <strain evidence="2">NLD-2019</strain>
        <tissue evidence="2">Leaf</tissue>
    </source>
</reference>
<dbReference type="EMBL" id="SZYD01000009">
    <property type="protein sequence ID" value="KAD5317152.1"/>
    <property type="molecule type" value="Genomic_DNA"/>
</dbReference>
<dbReference type="GO" id="GO:0016705">
    <property type="term" value="F:oxidoreductase activity, acting on paired donors, with incorporation or reduction of molecular oxygen"/>
    <property type="evidence" value="ECO:0007669"/>
    <property type="project" value="InterPro"/>
</dbReference>
<dbReference type="GO" id="GO:0004497">
    <property type="term" value="F:monooxygenase activity"/>
    <property type="evidence" value="ECO:0007669"/>
    <property type="project" value="InterPro"/>
</dbReference>
<organism evidence="2 3">
    <name type="scientific">Mikania micrantha</name>
    <name type="common">bitter vine</name>
    <dbReference type="NCBI Taxonomy" id="192012"/>
    <lineage>
        <taxon>Eukaryota</taxon>
        <taxon>Viridiplantae</taxon>
        <taxon>Streptophyta</taxon>
        <taxon>Embryophyta</taxon>
        <taxon>Tracheophyta</taxon>
        <taxon>Spermatophyta</taxon>
        <taxon>Magnoliopsida</taxon>
        <taxon>eudicotyledons</taxon>
        <taxon>Gunneridae</taxon>
        <taxon>Pentapetalae</taxon>
        <taxon>asterids</taxon>
        <taxon>campanulids</taxon>
        <taxon>Asterales</taxon>
        <taxon>Asteraceae</taxon>
        <taxon>Asteroideae</taxon>
        <taxon>Heliantheae alliance</taxon>
        <taxon>Eupatorieae</taxon>
        <taxon>Mikania</taxon>
    </lineage>
</organism>
<dbReference type="SUPFAM" id="SSF48264">
    <property type="entry name" value="Cytochrome P450"/>
    <property type="match status" value="1"/>
</dbReference>
<dbReference type="AlphaFoldDB" id="A0A5N6NQU9"/>
<comment type="caution">
    <text evidence="2">The sequence shown here is derived from an EMBL/GenBank/DDBJ whole genome shotgun (WGS) entry which is preliminary data.</text>
</comment>
<accession>A0A5N6NQU9</accession>
<name>A0A5N6NQU9_9ASTR</name>
<dbReference type="GO" id="GO:0005506">
    <property type="term" value="F:iron ion binding"/>
    <property type="evidence" value="ECO:0007669"/>
    <property type="project" value="InterPro"/>
</dbReference>